<dbReference type="EMBL" id="KN552322">
    <property type="protein sequence ID" value="KHJ91123.1"/>
    <property type="molecule type" value="Genomic_DNA"/>
</dbReference>
<gene>
    <name evidence="1" type="ORF">OESDEN_09017</name>
</gene>
<dbReference type="OrthoDB" id="5844431at2759"/>
<evidence type="ECO:0000313" key="2">
    <source>
        <dbReference type="Proteomes" id="UP000053660"/>
    </source>
</evidence>
<sequence>MNPSIEDVGVDIAQAFQSFARAQRAQSRNVTAYRTELATLLGISRKKVSAFPSHLLSARSEVPKNALTLASVDPQDESGNRFSTSPILVSTLPVDSQQTSVLEALLNNLLLHHARIDEETLYAYGCVEFITFLSAFTLSHLLASADPRLSFMAHSARRSSELFFKLFNIE</sequence>
<accession>A0A0B1T0S9</accession>
<organism evidence="1 2">
    <name type="scientific">Oesophagostomum dentatum</name>
    <name type="common">Nodular worm</name>
    <dbReference type="NCBI Taxonomy" id="61180"/>
    <lineage>
        <taxon>Eukaryota</taxon>
        <taxon>Metazoa</taxon>
        <taxon>Ecdysozoa</taxon>
        <taxon>Nematoda</taxon>
        <taxon>Chromadorea</taxon>
        <taxon>Rhabditida</taxon>
        <taxon>Rhabditina</taxon>
        <taxon>Rhabditomorpha</taxon>
        <taxon>Strongyloidea</taxon>
        <taxon>Strongylidae</taxon>
        <taxon>Oesophagostomum</taxon>
    </lineage>
</organism>
<proteinExistence type="predicted"/>
<reference evidence="1 2" key="1">
    <citation type="submission" date="2014-03" db="EMBL/GenBank/DDBJ databases">
        <title>Draft genome of the hookworm Oesophagostomum dentatum.</title>
        <authorList>
            <person name="Mitreva M."/>
        </authorList>
    </citation>
    <scope>NUCLEOTIDE SEQUENCE [LARGE SCALE GENOMIC DNA]</scope>
    <source>
        <strain evidence="1 2">OD-Hann</strain>
    </source>
</reference>
<dbReference type="Proteomes" id="UP000053660">
    <property type="component" value="Unassembled WGS sequence"/>
</dbReference>
<evidence type="ECO:0000313" key="1">
    <source>
        <dbReference type="EMBL" id="KHJ91123.1"/>
    </source>
</evidence>
<dbReference type="AlphaFoldDB" id="A0A0B1T0S9"/>
<keyword evidence="2" id="KW-1185">Reference proteome</keyword>
<name>A0A0B1T0S9_OESDE</name>
<protein>
    <submittedName>
        <fullName evidence="1">Uncharacterized protein</fullName>
    </submittedName>
</protein>